<reference evidence="11" key="2">
    <citation type="submission" date="2015-01" db="EMBL/GenBank/DDBJ databases">
        <title>Evolutionary Origins and Diversification of the Mycorrhizal Mutualists.</title>
        <authorList>
            <consortium name="DOE Joint Genome Institute"/>
            <consortium name="Mycorrhizal Genomics Consortium"/>
            <person name="Kohler A."/>
            <person name="Kuo A."/>
            <person name="Nagy L.G."/>
            <person name="Floudas D."/>
            <person name="Copeland A."/>
            <person name="Barry K.W."/>
            <person name="Cichocki N."/>
            <person name="Veneault-Fourrey C."/>
            <person name="LaButti K."/>
            <person name="Lindquist E.A."/>
            <person name="Lipzen A."/>
            <person name="Lundell T."/>
            <person name="Morin E."/>
            <person name="Murat C."/>
            <person name="Riley R."/>
            <person name="Ohm R."/>
            <person name="Sun H."/>
            <person name="Tunlid A."/>
            <person name="Henrissat B."/>
            <person name="Grigoriev I.V."/>
            <person name="Hibbett D.S."/>
            <person name="Martin F."/>
        </authorList>
    </citation>
    <scope>NUCLEOTIDE SEQUENCE [LARGE SCALE GENOMIC DNA]</scope>
    <source>
        <strain evidence="11">Foug A</strain>
    </source>
</reference>
<accession>A0A0C3EL57</accession>
<name>A0A0C3EL57_9AGAM</name>
<feature type="region of interest" description="Disordered" evidence="7">
    <location>
        <begin position="1088"/>
        <end position="1108"/>
    </location>
</feature>
<dbReference type="Proteomes" id="UP000053989">
    <property type="component" value="Unassembled WGS sequence"/>
</dbReference>
<dbReference type="GO" id="GO:0004386">
    <property type="term" value="F:helicase activity"/>
    <property type="evidence" value="ECO:0007669"/>
    <property type="project" value="UniProtKB-KW"/>
</dbReference>
<evidence type="ECO:0000256" key="2">
    <source>
        <dbReference type="ARBA" id="ARBA00022741"/>
    </source>
</evidence>
<dbReference type="GO" id="GO:0006396">
    <property type="term" value="P:RNA processing"/>
    <property type="evidence" value="ECO:0007669"/>
    <property type="project" value="InterPro"/>
</dbReference>
<dbReference type="PROSITE" id="PS50142">
    <property type="entry name" value="RNASE_3_2"/>
    <property type="match status" value="2"/>
</dbReference>
<dbReference type="Gene3D" id="2.170.260.10">
    <property type="entry name" value="paz domain"/>
    <property type="match status" value="1"/>
</dbReference>
<dbReference type="GO" id="GO:0004525">
    <property type="term" value="F:ribonuclease III activity"/>
    <property type="evidence" value="ECO:0007669"/>
    <property type="project" value="InterPro"/>
</dbReference>
<keyword evidence="2" id="KW-0547">Nucleotide-binding</keyword>
<keyword evidence="4" id="KW-0347">Helicase</keyword>
<dbReference type="InterPro" id="IPR036389">
    <property type="entry name" value="RNase_III_sf"/>
</dbReference>
<dbReference type="InterPro" id="IPR027417">
    <property type="entry name" value="P-loop_NTPase"/>
</dbReference>
<dbReference type="InterPro" id="IPR005034">
    <property type="entry name" value="Dicer_dimerisation"/>
</dbReference>
<sequence>MLKAWKDAWQQSSHSTERVDYRDTQLRRICSGEPSLVTVNAASSSGVVPDSAVAHNSIGGQLKRARDSDNDVENAIKRRKRTPTSCSLLFSTKQEEVYESVRRQNTVAVLDSFDDAIEFASQFLEWMVSQPTIPGDVWSTEKVSLLIVDQTASLEYIAQRLAVDTHLDIVPFSGSTSSFGWSSLMKHDAVIFSVNALLEHLTTGVIKMSQLSALMVLDANVAMCTSSPFVNIIKSFYRSTSVNARPRILALCTTVGLADACKFEELLEAKIVRDFAVKNDRFRPTEVVIQYEPAFFVLDTKLTEQIRLLDSSESILSATFVTVRYVLKELGPCASNLTWRRAMKENGSTVEHHNDDPVGKVIADVHTLVKNWVFSMPDVNPSSRGFNVTSKFARLVQLLKVCKSYGDKFRGIILVDREDVATIMADMLRTLTDDLAYLRPLAVLGELPITDHQTQRDVYRDFSTGKHNLLIVARLLEDLAFPAATLVVRYDTFESQLSYAYSCAYTARPLGCLVHMVESGNDAHRRILSYFMDKMFDERWIEVARTGGNVPLPSQLLREHFQAVDEQYANVGPYIEDPTTSGRLYERDATCALYRFLSNASRVSQTSSNALFTAWQGCGNSSEWVCNVLLPPGLLSAQQASIPGPPCSTLTHARRAAAFTACMQLYEHGVFDHRVFPHPSSMKSLQNTQRTAITNKASGSQCYPHKRTQFWLNSIRLFSGRWFPLVIHVQGLANYAPILLLTRQPLPRVAVLRLFLEGIPRVVQNTRCAPVEISADRLHALHLFTIRICRSILNKPFACSADDMAYLFAPVSSSLISDSPSRILDHVPWDLVLLAGKEWAVPLCAEDFRSEQGMEDVIVQDRMVEFTRRYYALHLRRDLTPLSKPEDSPREAGYVSFVDYCKARRKGFEGLQDYQQPMIEVSRVASITNHLNPISRPSAEPARAVAKYLIPELCAKFTIPASTFRTALVLPSIMKRIEDFLVVQELNTKLFNHTVHEDLLLAAISTPSAGYEVDYERLELFGDSFLKYLASIYVFVMNPAQHEGALHTTRQRIISNKTLMQSADRTGLPQYIQGKPFSYKHWQPPNFTTSPLPGSNATEHGTVGDEKSVASGRVRIDDSATCINCESDVNPPSTSATKKKSRDDSATQWLGDKTIADVVEAIIGAAYFCSGQENALQIAKILQVPVPHIEQWDDFRRKASLPPLNPTAPLRAGTVEAVETIVGHNFCHAHVLRSALIHASVEGYDATHYERLEFMGDAILDFMVVRYLFSRDEKLSPGAMTMLKGAMVSNSALAAICVLSGLYRHLHYDSYPLGSSFETYLKSLELRHVQETESATREGRSPGQYWHDIEPPKALSDLVESLIGALFISDGFQLAGTEVFFDKVLKPFYDKHITLKTLSHHPTKILFELLQKHGCQYFEMVKERCDSRQETRCDGKPQDPAGHHMKDL</sequence>
<keyword evidence="11" id="KW-1185">Reference proteome</keyword>
<dbReference type="EMBL" id="KN822008">
    <property type="protein sequence ID" value="KIM68616.1"/>
    <property type="molecule type" value="Genomic_DNA"/>
</dbReference>
<evidence type="ECO:0000313" key="11">
    <source>
        <dbReference type="Proteomes" id="UP000053989"/>
    </source>
</evidence>
<dbReference type="OrthoDB" id="416741at2759"/>
<dbReference type="HOGENOM" id="CLU_000907_4_2_1"/>
<feature type="domain" description="RNase III" evidence="8">
    <location>
        <begin position="983"/>
        <end position="1171"/>
    </location>
</feature>
<feature type="region of interest" description="Disordered" evidence="7">
    <location>
        <begin position="1125"/>
        <end position="1145"/>
    </location>
</feature>
<evidence type="ECO:0000313" key="10">
    <source>
        <dbReference type="EMBL" id="KIM68616.1"/>
    </source>
</evidence>
<dbReference type="InParanoid" id="A0A0C3EL57"/>
<dbReference type="CDD" id="cd00593">
    <property type="entry name" value="RIBOc"/>
    <property type="match status" value="2"/>
</dbReference>
<protein>
    <recommendedName>
        <fullName evidence="12">Dicer-like protein 1</fullName>
    </recommendedName>
</protein>
<keyword evidence="3" id="KW-0378">Hydrolase</keyword>
<dbReference type="Gene3D" id="3.40.50.300">
    <property type="entry name" value="P-loop containing nucleotide triphosphate hydrolases"/>
    <property type="match status" value="2"/>
</dbReference>
<dbReference type="Gene3D" id="3.30.160.380">
    <property type="entry name" value="Dicer dimerisation domain"/>
    <property type="match status" value="1"/>
</dbReference>
<keyword evidence="5" id="KW-0067">ATP-binding</keyword>
<evidence type="ECO:0000256" key="4">
    <source>
        <dbReference type="ARBA" id="ARBA00022806"/>
    </source>
</evidence>
<evidence type="ECO:0000256" key="6">
    <source>
        <dbReference type="PROSITE-ProRule" id="PRU00657"/>
    </source>
</evidence>
<dbReference type="SUPFAM" id="SSF69065">
    <property type="entry name" value="RNase III domain-like"/>
    <property type="match status" value="2"/>
</dbReference>
<gene>
    <name evidence="10" type="ORF">SCLCIDRAFT_1208812</name>
</gene>
<feature type="domain" description="Dicer dsRNA-binding fold" evidence="9">
    <location>
        <begin position="589"/>
        <end position="685"/>
    </location>
</feature>
<dbReference type="PANTHER" id="PTHR14950:SF37">
    <property type="entry name" value="ENDORIBONUCLEASE DICER"/>
    <property type="match status" value="1"/>
</dbReference>
<dbReference type="InterPro" id="IPR000999">
    <property type="entry name" value="RNase_III_dom"/>
</dbReference>
<keyword evidence="6" id="KW-0694">RNA-binding</keyword>
<proteinExistence type="predicted"/>
<dbReference type="SMART" id="SM00535">
    <property type="entry name" value="RIBOc"/>
    <property type="match status" value="2"/>
</dbReference>
<reference evidence="10 11" key="1">
    <citation type="submission" date="2014-04" db="EMBL/GenBank/DDBJ databases">
        <authorList>
            <consortium name="DOE Joint Genome Institute"/>
            <person name="Kuo A."/>
            <person name="Kohler A."/>
            <person name="Nagy L.G."/>
            <person name="Floudas D."/>
            <person name="Copeland A."/>
            <person name="Barry K.W."/>
            <person name="Cichocki N."/>
            <person name="Veneault-Fourrey C."/>
            <person name="LaButti K."/>
            <person name="Lindquist E.A."/>
            <person name="Lipzen A."/>
            <person name="Lundell T."/>
            <person name="Morin E."/>
            <person name="Murat C."/>
            <person name="Sun H."/>
            <person name="Tunlid A."/>
            <person name="Henrissat B."/>
            <person name="Grigoriev I.V."/>
            <person name="Hibbett D.S."/>
            <person name="Martin F."/>
            <person name="Nordberg H.P."/>
            <person name="Cantor M.N."/>
            <person name="Hua S.X."/>
        </authorList>
    </citation>
    <scope>NUCLEOTIDE SEQUENCE [LARGE SCALE GENOMIC DNA]</scope>
    <source>
        <strain evidence="10 11">Foug A</strain>
    </source>
</reference>
<dbReference type="GO" id="GO:0005524">
    <property type="term" value="F:ATP binding"/>
    <property type="evidence" value="ECO:0007669"/>
    <property type="project" value="UniProtKB-KW"/>
</dbReference>
<evidence type="ECO:0000256" key="5">
    <source>
        <dbReference type="ARBA" id="ARBA00022840"/>
    </source>
</evidence>
<feature type="non-terminal residue" evidence="10">
    <location>
        <position position="1"/>
    </location>
</feature>
<evidence type="ECO:0000256" key="3">
    <source>
        <dbReference type="ARBA" id="ARBA00022801"/>
    </source>
</evidence>
<keyword evidence="1" id="KW-0677">Repeat</keyword>
<evidence type="ECO:0000256" key="1">
    <source>
        <dbReference type="ARBA" id="ARBA00022737"/>
    </source>
</evidence>
<organism evidence="10 11">
    <name type="scientific">Scleroderma citrinum Foug A</name>
    <dbReference type="NCBI Taxonomy" id="1036808"/>
    <lineage>
        <taxon>Eukaryota</taxon>
        <taxon>Fungi</taxon>
        <taxon>Dikarya</taxon>
        <taxon>Basidiomycota</taxon>
        <taxon>Agaricomycotina</taxon>
        <taxon>Agaricomycetes</taxon>
        <taxon>Agaricomycetidae</taxon>
        <taxon>Boletales</taxon>
        <taxon>Sclerodermatineae</taxon>
        <taxon>Sclerodermataceae</taxon>
        <taxon>Scleroderma</taxon>
    </lineage>
</organism>
<dbReference type="GO" id="GO:0003723">
    <property type="term" value="F:RNA binding"/>
    <property type="evidence" value="ECO:0007669"/>
    <property type="project" value="UniProtKB-UniRule"/>
</dbReference>
<dbReference type="Pfam" id="PF00636">
    <property type="entry name" value="Ribonuclease_3"/>
    <property type="match status" value="2"/>
</dbReference>
<feature type="compositionally biased region" description="Polar residues" evidence="7">
    <location>
        <begin position="1088"/>
        <end position="1099"/>
    </location>
</feature>
<evidence type="ECO:0000259" key="8">
    <source>
        <dbReference type="PROSITE" id="PS50142"/>
    </source>
</evidence>
<feature type="region of interest" description="Disordered" evidence="7">
    <location>
        <begin position="1429"/>
        <end position="1448"/>
    </location>
</feature>
<evidence type="ECO:0008006" key="12">
    <source>
        <dbReference type="Google" id="ProtNLM"/>
    </source>
</evidence>
<dbReference type="InterPro" id="IPR038248">
    <property type="entry name" value="Dicer_dimer_sf"/>
</dbReference>
<dbReference type="Gene3D" id="1.10.1520.10">
    <property type="entry name" value="Ribonuclease III domain"/>
    <property type="match status" value="2"/>
</dbReference>
<dbReference type="PROSITE" id="PS51327">
    <property type="entry name" value="DICER_DSRBF"/>
    <property type="match status" value="1"/>
</dbReference>
<feature type="domain" description="RNase III" evidence="8">
    <location>
        <begin position="1215"/>
        <end position="1371"/>
    </location>
</feature>
<dbReference type="Pfam" id="PF03368">
    <property type="entry name" value="Dicer_dimer"/>
    <property type="match status" value="1"/>
</dbReference>
<evidence type="ECO:0000259" key="9">
    <source>
        <dbReference type="PROSITE" id="PS51327"/>
    </source>
</evidence>
<dbReference type="PANTHER" id="PTHR14950">
    <property type="entry name" value="DICER-RELATED"/>
    <property type="match status" value="1"/>
</dbReference>
<dbReference type="STRING" id="1036808.A0A0C3EL57"/>
<evidence type="ECO:0000256" key="7">
    <source>
        <dbReference type="SAM" id="MobiDB-lite"/>
    </source>
</evidence>